<evidence type="ECO:0000313" key="3">
    <source>
        <dbReference type="EMBL" id="GHO50001.1"/>
    </source>
</evidence>
<evidence type="ECO:0000256" key="1">
    <source>
        <dbReference type="SAM" id="MobiDB-lite"/>
    </source>
</evidence>
<accession>A0A8J3I7D7</accession>
<organism evidence="3 4">
    <name type="scientific">Ktedonospora formicarum</name>
    <dbReference type="NCBI Taxonomy" id="2778364"/>
    <lineage>
        <taxon>Bacteria</taxon>
        <taxon>Bacillati</taxon>
        <taxon>Chloroflexota</taxon>
        <taxon>Ktedonobacteria</taxon>
        <taxon>Ktedonobacterales</taxon>
        <taxon>Ktedonobacteraceae</taxon>
        <taxon>Ktedonospora</taxon>
    </lineage>
</organism>
<gene>
    <name evidence="3" type="ORF">KSX_81640</name>
</gene>
<evidence type="ECO:0000256" key="2">
    <source>
        <dbReference type="SAM" id="Phobius"/>
    </source>
</evidence>
<dbReference type="Proteomes" id="UP000612362">
    <property type="component" value="Unassembled WGS sequence"/>
</dbReference>
<proteinExistence type="predicted"/>
<dbReference type="AlphaFoldDB" id="A0A8J3I7D7"/>
<protein>
    <submittedName>
        <fullName evidence="3">Uncharacterized protein</fullName>
    </submittedName>
</protein>
<dbReference type="RefSeq" id="WP_220199069.1">
    <property type="nucleotide sequence ID" value="NZ_BNJF01000007.1"/>
</dbReference>
<feature type="region of interest" description="Disordered" evidence="1">
    <location>
        <begin position="142"/>
        <end position="166"/>
    </location>
</feature>
<keyword evidence="2" id="KW-0472">Membrane</keyword>
<name>A0A8J3I7D7_9CHLR</name>
<comment type="caution">
    <text evidence="3">The sequence shown here is derived from an EMBL/GenBank/DDBJ whole genome shotgun (WGS) entry which is preliminary data.</text>
</comment>
<sequence>MSGMQEQESVEDSWNEGYGGYRSNDEYAERGRGQKLDVDGDEMFADMLMKRIRQEGQANDAQMRAEVAKTNVMRMWVGIISVIALIPMFITLAVTLSLGDNPGAAMGLGWGFVAACAVLFAVNAYFNWASIEMSRHIYGSRQKDAQQVERGRHTAHHQRRDRDMES</sequence>
<reference evidence="3" key="1">
    <citation type="submission" date="2020-10" db="EMBL/GenBank/DDBJ databases">
        <title>Taxonomic study of unclassified bacteria belonging to the class Ktedonobacteria.</title>
        <authorList>
            <person name="Yabe S."/>
            <person name="Wang C.M."/>
            <person name="Zheng Y."/>
            <person name="Sakai Y."/>
            <person name="Cavaletti L."/>
            <person name="Monciardini P."/>
            <person name="Donadio S."/>
        </authorList>
    </citation>
    <scope>NUCLEOTIDE SEQUENCE</scope>
    <source>
        <strain evidence="3">SOSP1-1</strain>
    </source>
</reference>
<feature type="transmembrane region" description="Helical" evidence="2">
    <location>
        <begin position="76"/>
        <end position="98"/>
    </location>
</feature>
<keyword evidence="2" id="KW-1133">Transmembrane helix</keyword>
<dbReference type="EMBL" id="BNJF01000007">
    <property type="protein sequence ID" value="GHO50001.1"/>
    <property type="molecule type" value="Genomic_DNA"/>
</dbReference>
<keyword evidence="2" id="KW-0812">Transmembrane</keyword>
<feature type="compositionally biased region" description="Basic and acidic residues" evidence="1">
    <location>
        <begin position="142"/>
        <end position="152"/>
    </location>
</feature>
<keyword evidence="4" id="KW-1185">Reference proteome</keyword>
<feature type="transmembrane region" description="Helical" evidence="2">
    <location>
        <begin position="104"/>
        <end position="126"/>
    </location>
</feature>
<evidence type="ECO:0000313" key="4">
    <source>
        <dbReference type="Proteomes" id="UP000612362"/>
    </source>
</evidence>